<feature type="compositionally biased region" description="Polar residues" evidence="1">
    <location>
        <begin position="44"/>
        <end position="53"/>
    </location>
</feature>
<dbReference type="EMBL" id="JBEHCU010008394">
    <property type="protein sequence ID" value="KAL1383939.1"/>
    <property type="molecule type" value="Genomic_DNA"/>
</dbReference>
<feature type="region of interest" description="Disordered" evidence="1">
    <location>
        <begin position="1"/>
        <end position="56"/>
    </location>
</feature>
<protein>
    <submittedName>
        <fullName evidence="2">Uncharacterized protein</fullName>
    </submittedName>
</protein>
<evidence type="ECO:0000256" key="1">
    <source>
        <dbReference type="SAM" id="MobiDB-lite"/>
    </source>
</evidence>
<gene>
    <name evidence="2" type="ORF">pipiens_013114</name>
</gene>
<evidence type="ECO:0000313" key="3">
    <source>
        <dbReference type="Proteomes" id="UP001562425"/>
    </source>
</evidence>
<dbReference type="AlphaFoldDB" id="A0ABD1CZP6"/>
<evidence type="ECO:0000313" key="2">
    <source>
        <dbReference type="EMBL" id="KAL1383939.1"/>
    </source>
</evidence>
<reference evidence="2 3" key="1">
    <citation type="submission" date="2024-05" db="EMBL/GenBank/DDBJ databases">
        <title>Culex pipiens pipiens assembly and annotation.</title>
        <authorList>
            <person name="Alout H."/>
            <person name="Durand T."/>
        </authorList>
    </citation>
    <scope>NUCLEOTIDE SEQUENCE [LARGE SCALE GENOMIC DNA]</scope>
    <source>
        <strain evidence="2">HA-2024</strain>
        <tissue evidence="2">Whole body</tissue>
    </source>
</reference>
<keyword evidence="3" id="KW-1185">Reference proteome</keyword>
<sequence>MPNLTHGSVPVTLTAAAVPGGPTSMPPSSQPPSHLPSLQQQQLFNNTTSTPKNASSAASSMEIIIKDFTLETLVSNVVKKKFGVKDNNLLKDELEPSDPKKMRLDLDGIKDGSITQDGKVNSKSKMKFISFDM</sequence>
<dbReference type="Proteomes" id="UP001562425">
    <property type="component" value="Unassembled WGS sequence"/>
</dbReference>
<feature type="compositionally biased region" description="Pro residues" evidence="1">
    <location>
        <begin position="24"/>
        <end position="34"/>
    </location>
</feature>
<accession>A0ABD1CZP6</accession>
<proteinExistence type="predicted"/>
<comment type="caution">
    <text evidence="2">The sequence shown here is derived from an EMBL/GenBank/DDBJ whole genome shotgun (WGS) entry which is preliminary data.</text>
</comment>
<organism evidence="2 3">
    <name type="scientific">Culex pipiens pipiens</name>
    <name type="common">Northern house mosquito</name>
    <dbReference type="NCBI Taxonomy" id="38569"/>
    <lineage>
        <taxon>Eukaryota</taxon>
        <taxon>Metazoa</taxon>
        <taxon>Ecdysozoa</taxon>
        <taxon>Arthropoda</taxon>
        <taxon>Hexapoda</taxon>
        <taxon>Insecta</taxon>
        <taxon>Pterygota</taxon>
        <taxon>Neoptera</taxon>
        <taxon>Endopterygota</taxon>
        <taxon>Diptera</taxon>
        <taxon>Nematocera</taxon>
        <taxon>Culicoidea</taxon>
        <taxon>Culicidae</taxon>
        <taxon>Culicinae</taxon>
        <taxon>Culicini</taxon>
        <taxon>Culex</taxon>
        <taxon>Culex</taxon>
    </lineage>
</organism>
<name>A0ABD1CZP6_CULPP</name>